<feature type="transmembrane region" description="Helical" evidence="14">
    <location>
        <begin position="428"/>
        <end position="446"/>
    </location>
</feature>
<dbReference type="Gene3D" id="1.20.1250.20">
    <property type="entry name" value="MFS general substrate transporter like domains"/>
    <property type="match status" value="1"/>
</dbReference>
<reference evidence="17" key="1">
    <citation type="submission" date="2018-11" db="EMBL/GenBank/DDBJ databases">
        <authorList>
            <person name="Alioto T."/>
            <person name="Alioto T."/>
        </authorList>
    </citation>
    <scope>NUCLEOTIDE SEQUENCE</scope>
</reference>
<feature type="domain" description="C2H2-type" evidence="15">
    <location>
        <begin position="280"/>
        <end position="307"/>
    </location>
</feature>
<feature type="transmembrane region" description="Helical" evidence="14">
    <location>
        <begin position="613"/>
        <end position="637"/>
    </location>
</feature>
<evidence type="ECO:0000256" key="8">
    <source>
        <dbReference type="ARBA" id="ARBA00022833"/>
    </source>
</evidence>
<name>A0A8B6HQ46_MYTGA</name>
<evidence type="ECO:0000256" key="14">
    <source>
        <dbReference type="SAM" id="Phobius"/>
    </source>
</evidence>
<dbReference type="GO" id="GO:0016323">
    <property type="term" value="C:basolateral plasma membrane"/>
    <property type="evidence" value="ECO:0007669"/>
    <property type="project" value="TreeGrafter"/>
</dbReference>
<comment type="subcellular location">
    <subcellularLocation>
        <location evidence="1">Cell membrane</location>
        <topology evidence="1">Multi-pass membrane protein</topology>
    </subcellularLocation>
</comment>
<keyword evidence="6" id="KW-0677">Repeat</keyword>
<feature type="domain" description="C2H2-type" evidence="15">
    <location>
        <begin position="224"/>
        <end position="251"/>
    </location>
</feature>
<evidence type="ECO:0000256" key="11">
    <source>
        <dbReference type="ARBA" id="ARBA00023157"/>
    </source>
</evidence>
<evidence type="ECO:0000256" key="5">
    <source>
        <dbReference type="ARBA" id="ARBA00022723"/>
    </source>
</evidence>
<comment type="caution">
    <text evidence="17">The sequence shown here is derived from an EMBL/GenBank/DDBJ whole genome shotgun (WGS) entry which is preliminary data.</text>
</comment>
<feature type="compositionally biased region" description="Basic and acidic residues" evidence="13">
    <location>
        <begin position="1"/>
        <end position="16"/>
    </location>
</feature>
<evidence type="ECO:0000256" key="12">
    <source>
        <dbReference type="PROSITE-ProRule" id="PRU00042"/>
    </source>
</evidence>
<dbReference type="InterPro" id="IPR036259">
    <property type="entry name" value="MFS_trans_sf"/>
</dbReference>
<dbReference type="SMART" id="SM00355">
    <property type="entry name" value="ZnF_C2H2"/>
    <property type="match status" value="6"/>
</dbReference>
<dbReference type="FunFam" id="3.30.160.60:FF:000065">
    <property type="entry name" value="B-cell CLL/lymphoma 6, member B"/>
    <property type="match status" value="1"/>
</dbReference>
<dbReference type="InterPro" id="IPR036236">
    <property type="entry name" value="Znf_C2H2_sf"/>
</dbReference>
<keyword evidence="7 12" id="KW-0863">Zinc-finger</keyword>
<evidence type="ECO:0000313" key="17">
    <source>
        <dbReference type="EMBL" id="VDI82755.1"/>
    </source>
</evidence>
<dbReference type="GO" id="GO:0008270">
    <property type="term" value="F:zinc ion binding"/>
    <property type="evidence" value="ECO:0007669"/>
    <property type="project" value="UniProtKB-KW"/>
</dbReference>
<dbReference type="PROSITE" id="PS51465">
    <property type="entry name" value="KAZAL_2"/>
    <property type="match status" value="1"/>
</dbReference>
<dbReference type="GO" id="GO:0043252">
    <property type="term" value="P:sodium-independent organic anion transport"/>
    <property type="evidence" value="ECO:0007669"/>
    <property type="project" value="TreeGrafter"/>
</dbReference>
<feature type="transmembrane region" description="Helical" evidence="14">
    <location>
        <begin position="467"/>
        <end position="492"/>
    </location>
</feature>
<feature type="compositionally biased region" description="Basic and acidic residues" evidence="13">
    <location>
        <begin position="23"/>
        <end position="79"/>
    </location>
</feature>
<dbReference type="GO" id="GO:0015347">
    <property type="term" value="F:sodium-independent organic anion transmembrane transporter activity"/>
    <property type="evidence" value="ECO:0007669"/>
    <property type="project" value="TreeGrafter"/>
</dbReference>
<feature type="domain" description="C2H2-type" evidence="15">
    <location>
        <begin position="196"/>
        <end position="223"/>
    </location>
</feature>
<dbReference type="CDD" id="cd17336">
    <property type="entry name" value="MFS_SLCO_OATP"/>
    <property type="match status" value="1"/>
</dbReference>
<evidence type="ECO:0000313" key="18">
    <source>
        <dbReference type="Proteomes" id="UP000596742"/>
    </source>
</evidence>
<sequence length="886" mass="99578">MDTHGETTKHNATHSETKRRKQTLSEHNEHKETHYETNRHKETYSETKKQKKTQSETEKQAKTRGETKKLTKTQSETKKQKTTYSETKKQTKTQSETKKQTKTQSETKKQTKTHSETKKQKNTHSETKKQKKTHSETKTFSCPICNKTLLDKSSVGNHERMHSKSLQYVCKVCKKTFNVKSHHKAHELMCSGKGGLKCSTCSKMFTCASKLEAHERIHSGEKPFICDVCDKAYKTQEQRRDHQRTHTGERPYECSTCSKQFTRRNAFKIHEKTHMALRPFNCQICEKTFRDKRQLKTHAIIHSDSFPFSCKSGLLISAFDIGFLSFILFASFFSGRVHKPRALCISNVLAGLAAYLCSISYFASPLKYEFKLSNETSFENVSLVDGHSEDLCHTYALEGSQLSTETPQILDQCEDTSDITRVGSSTPYTVVAMAIIASGMILQGIVRSPVEPYLIDYIDTNVKQSSTAAYLGVVSSVAILGPAISYGLGGYFSQIHVTLQEVSMSSKDPRWIGAWWLGFIVFGTLSIVSGIPLMFFPNHYKKSIFRNESEKSNQTEMILTTYVKEFSKTITRLLKNKLYMSINLSGSLDLLSIAGALAFTPKYIETQFGQQRWMSSILTGVLQVIPVSAGILFGGIITSRKKFSPITCINHLNTNSSLCMDQCRCGNNYLPVCAETLNTNYFSPCHAGCTENFQQSYGSCSCLSSHGNMVSSNDLTVKPGLCSPDCQFLIPYTVVSLLFRLVLSCSSIPGFILLIRSVSASDKGIAVGFTSFIFTLLGWFPGPVLYGKIIDQACLLWSSECNNKGACALYDNYKFRMFIYGTSAALNVGVFGLKVVQFFLARKKTDWSIEAEKTEKEKIEEESLLTKTIPLEDKSIRKEESEDTPI</sequence>
<keyword evidence="9 14" id="KW-1133">Transmembrane helix</keyword>
<evidence type="ECO:0000256" key="6">
    <source>
        <dbReference type="ARBA" id="ARBA00022737"/>
    </source>
</evidence>
<dbReference type="FunFam" id="3.30.160.60:FF:000624">
    <property type="entry name" value="zinc finger protein 697"/>
    <property type="match status" value="1"/>
</dbReference>
<gene>
    <name evidence="17" type="ORF">MGAL_10B033424</name>
</gene>
<evidence type="ECO:0000256" key="10">
    <source>
        <dbReference type="ARBA" id="ARBA00023136"/>
    </source>
</evidence>
<proteinExistence type="inferred from homology"/>
<feature type="domain" description="Kazal-like" evidence="16">
    <location>
        <begin position="653"/>
        <end position="701"/>
    </location>
</feature>
<evidence type="ECO:0000256" key="3">
    <source>
        <dbReference type="ARBA" id="ARBA00022475"/>
    </source>
</evidence>
<feature type="domain" description="C2H2-type" evidence="15">
    <location>
        <begin position="252"/>
        <end position="279"/>
    </location>
</feature>
<keyword evidence="4 14" id="KW-0812">Transmembrane</keyword>
<dbReference type="PANTHER" id="PTHR11388:SF100">
    <property type="entry name" value="SOLUTE CARRIER ORGANIC ANION TRANSPORTER FAMILY MEMBER 4A1"/>
    <property type="match status" value="1"/>
</dbReference>
<evidence type="ECO:0000259" key="15">
    <source>
        <dbReference type="PROSITE" id="PS50157"/>
    </source>
</evidence>
<dbReference type="SUPFAM" id="SSF103473">
    <property type="entry name" value="MFS general substrate transporter"/>
    <property type="match status" value="1"/>
</dbReference>
<evidence type="ECO:0000256" key="1">
    <source>
        <dbReference type="ARBA" id="ARBA00004651"/>
    </source>
</evidence>
<dbReference type="Gene3D" id="3.30.160.60">
    <property type="entry name" value="Classic Zinc Finger"/>
    <property type="match status" value="5"/>
</dbReference>
<dbReference type="InterPro" id="IPR004156">
    <property type="entry name" value="OATP"/>
</dbReference>
<feature type="domain" description="C2H2-type" evidence="15">
    <location>
        <begin position="140"/>
        <end position="167"/>
    </location>
</feature>
<dbReference type="InterPro" id="IPR002350">
    <property type="entry name" value="Kazal_dom"/>
</dbReference>
<keyword evidence="10 14" id="KW-0472">Membrane</keyword>
<evidence type="ECO:0000256" key="2">
    <source>
        <dbReference type="ARBA" id="ARBA00009657"/>
    </source>
</evidence>
<dbReference type="InterPro" id="IPR013087">
    <property type="entry name" value="Znf_C2H2_type"/>
</dbReference>
<protein>
    <recommendedName>
        <fullName evidence="19">Solute carrier organic anion transporter family member</fullName>
    </recommendedName>
</protein>
<evidence type="ECO:0000259" key="16">
    <source>
        <dbReference type="PROSITE" id="PS51465"/>
    </source>
</evidence>
<dbReference type="PROSITE" id="PS00028">
    <property type="entry name" value="ZINC_FINGER_C2H2_1"/>
    <property type="match status" value="5"/>
</dbReference>
<feature type="transmembrane region" description="Helical" evidence="14">
    <location>
        <begin position="342"/>
        <end position="363"/>
    </location>
</feature>
<evidence type="ECO:0000256" key="9">
    <source>
        <dbReference type="ARBA" id="ARBA00022989"/>
    </source>
</evidence>
<feature type="transmembrane region" description="Helical" evidence="14">
    <location>
        <begin position="512"/>
        <end position="536"/>
    </location>
</feature>
<evidence type="ECO:0000256" key="4">
    <source>
        <dbReference type="ARBA" id="ARBA00022692"/>
    </source>
</evidence>
<dbReference type="OrthoDB" id="5062115at2759"/>
<feature type="transmembrane region" description="Helical" evidence="14">
    <location>
        <begin position="764"/>
        <end position="786"/>
    </location>
</feature>
<comment type="similarity">
    <text evidence="2">Belongs to the organo anion transporter (TC 2.A.60) family.</text>
</comment>
<dbReference type="PROSITE" id="PS50157">
    <property type="entry name" value="ZINC_FINGER_C2H2_2"/>
    <property type="match status" value="5"/>
</dbReference>
<dbReference type="PANTHER" id="PTHR11388">
    <property type="entry name" value="ORGANIC ANION TRANSPORTER"/>
    <property type="match status" value="1"/>
</dbReference>
<keyword evidence="5" id="KW-0479">Metal-binding</keyword>
<evidence type="ECO:0000256" key="7">
    <source>
        <dbReference type="ARBA" id="ARBA00022771"/>
    </source>
</evidence>
<feature type="region of interest" description="Disordered" evidence="13">
    <location>
        <begin position="1"/>
        <end position="134"/>
    </location>
</feature>
<dbReference type="SUPFAM" id="SSF57667">
    <property type="entry name" value="beta-beta-alpha zinc fingers"/>
    <property type="match status" value="3"/>
</dbReference>
<dbReference type="Pfam" id="PF00096">
    <property type="entry name" value="zf-C2H2"/>
    <property type="match status" value="3"/>
</dbReference>
<dbReference type="Pfam" id="PF03137">
    <property type="entry name" value="OATP"/>
    <property type="match status" value="1"/>
</dbReference>
<evidence type="ECO:0008006" key="19">
    <source>
        <dbReference type="Google" id="ProtNLM"/>
    </source>
</evidence>
<dbReference type="FunFam" id="3.30.160.60:FF:000446">
    <property type="entry name" value="Zinc finger protein"/>
    <property type="match status" value="1"/>
</dbReference>
<dbReference type="Proteomes" id="UP000596742">
    <property type="component" value="Unassembled WGS sequence"/>
</dbReference>
<feature type="transmembrane region" description="Helical" evidence="14">
    <location>
        <begin position="578"/>
        <end position="601"/>
    </location>
</feature>
<accession>A0A8B6HQ46</accession>
<keyword evidence="8" id="KW-0862">Zinc</keyword>
<dbReference type="EMBL" id="UYJE01010386">
    <property type="protein sequence ID" value="VDI82755.1"/>
    <property type="molecule type" value="Genomic_DNA"/>
</dbReference>
<evidence type="ECO:0000256" key="13">
    <source>
        <dbReference type="SAM" id="MobiDB-lite"/>
    </source>
</evidence>
<dbReference type="AlphaFoldDB" id="A0A8B6HQ46"/>
<keyword evidence="11" id="KW-1015">Disulfide bond</keyword>
<keyword evidence="3" id="KW-1003">Cell membrane</keyword>
<feature type="transmembrane region" description="Helical" evidence="14">
    <location>
        <begin position="314"/>
        <end position="335"/>
    </location>
</feature>
<feature type="compositionally biased region" description="Basic and acidic residues" evidence="13">
    <location>
        <begin position="95"/>
        <end position="134"/>
    </location>
</feature>
<organism evidence="17 18">
    <name type="scientific">Mytilus galloprovincialis</name>
    <name type="common">Mediterranean mussel</name>
    <dbReference type="NCBI Taxonomy" id="29158"/>
    <lineage>
        <taxon>Eukaryota</taxon>
        <taxon>Metazoa</taxon>
        <taxon>Spiralia</taxon>
        <taxon>Lophotrochozoa</taxon>
        <taxon>Mollusca</taxon>
        <taxon>Bivalvia</taxon>
        <taxon>Autobranchia</taxon>
        <taxon>Pteriomorphia</taxon>
        <taxon>Mytilida</taxon>
        <taxon>Mytiloidea</taxon>
        <taxon>Mytilidae</taxon>
        <taxon>Mytilinae</taxon>
        <taxon>Mytilus</taxon>
    </lineage>
</organism>
<keyword evidence="18" id="KW-1185">Reference proteome</keyword>
<feature type="transmembrane region" description="Helical" evidence="14">
    <location>
        <begin position="737"/>
        <end position="758"/>
    </location>
</feature>